<organism evidence="2 3">
    <name type="scientific">Fusarium floridanum</name>
    <dbReference type="NCBI Taxonomy" id="1325733"/>
    <lineage>
        <taxon>Eukaryota</taxon>
        <taxon>Fungi</taxon>
        <taxon>Dikarya</taxon>
        <taxon>Ascomycota</taxon>
        <taxon>Pezizomycotina</taxon>
        <taxon>Sordariomycetes</taxon>
        <taxon>Hypocreomycetidae</taxon>
        <taxon>Hypocreales</taxon>
        <taxon>Nectriaceae</taxon>
        <taxon>Fusarium</taxon>
        <taxon>Fusarium solani species complex</taxon>
    </lineage>
</organism>
<dbReference type="PANTHER" id="PTHR30096">
    <property type="entry name" value="4,5-DOPA DIOXYGENASE EXTRADIOL-LIKE PROTEIN"/>
    <property type="match status" value="1"/>
</dbReference>
<dbReference type="PANTHER" id="PTHR30096:SF1">
    <property type="entry name" value="AROMATIC RING-OPENING DIOXYGENASE FAMILY PROTEIN (AFU_ORTHOLOGUE AFUA_7G00640)"/>
    <property type="match status" value="1"/>
</dbReference>
<keyword evidence="1" id="KW-0560">Oxidoreductase</keyword>
<dbReference type="InterPro" id="IPR014436">
    <property type="entry name" value="Extradiol_dOase_DODA"/>
</dbReference>
<evidence type="ECO:0000313" key="2">
    <source>
        <dbReference type="EMBL" id="RSL51119.1"/>
    </source>
</evidence>
<evidence type="ECO:0000256" key="1">
    <source>
        <dbReference type="ARBA" id="ARBA00023002"/>
    </source>
</evidence>
<gene>
    <name evidence="2" type="ORF">CEP51_015251</name>
</gene>
<dbReference type="EMBL" id="NKCL01000794">
    <property type="protein sequence ID" value="RSL51119.1"/>
    <property type="molecule type" value="Genomic_DNA"/>
</dbReference>
<comment type="caution">
    <text evidence="2">The sequence shown here is derived from an EMBL/GenBank/DDBJ whole genome shotgun (WGS) entry which is preliminary data.</text>
</comment>
<proteinExistence type="predicted"/>
<dbReference type="GO" id="GO:0051213">
    <property type="term" value="F:dioxygenase activity"/>
    <property type="evidence" value="ECO:0007669"/>
    <property type="project" value="InterPro"/>
</dbReference>
<dbReference type="GO" id="GO:0008270">
    <property type="term" value="F:zinc ion binding"/>
    <property type="evidence" value="ECO:0007669"/>
    <property type="project" value="InterPro"/>
</dbReference>
<dbReference type="PIRSF" id="PIRSF006157">
    <property type="entry name" value="Doxgns_DODA"/>
    <property type="match status" value="1"/>
</dbReference>
<dbReference type="Proteomes" id="UP000287972">
    <property type="component" value="Unassembled WGS sequence"/>
</dbReference>
<dbReference type="Gene3D" id="3.40.830.10">
    <property type="entry name" value="LigB-like"/>
    <property type="match status" value="1"/>
</dbReference>
<keyword evidence="3" id="KW-1185">Reference proteome</keyword>
<evidence type="ECO:0000313" key="3">
    <source>
        <dbReference type="Proteomes" id="UP000287972"/>
    </source>
</evidence>
<dbReference type="SUPFAM" id="SSF53213">
    <property type="entry name" value="LigB-like"/>
    <property type="match status" value="1"/>
</dbReference>
<protein>
    <submittedName>
        <fullName evidence="2">Uncharacterized protein</fullName>
    </submittedName>
</protein>
<name>A0A428PDM9_9HYPO</name>
<dbReference type="AlphaFoldDB" id="A0A428PDM9"/>
<sequence length="225" mass="24858">MTKIESYDDFKPTISRSLAQRVITLLRAAGFSDVDEGPDADWADAPTTPSLWMFRDGTPPTTTVSLNARYDPIFHVRMGQALRSLRKEGILIIASGAMVHNIFRANHVPMLLNGDNLQKGRTPAKWATDFAQSIEDVITSNAGSELAGALVRMSQSPLYPSAHPTPDHFYPLLVLAGAFYDDEKLYGRQTACTYEMKNLVNSQYMWGHLPKTEAPFASPVAAVQQ</sequence>
<accession>A0A428PDM9</accession>
<dbReference type="CDD" id="cd07363">
    <property type="entry name" value="45_DOPA_Dioxygenase"/>
    <property type="match status" value="1"/>
</dbReference>
<reference evidence="2 3" key="1">
    <citation type="submission" date="2017-06" db="EMBL/GenBank/DDBJ databases">
        <title>Comparative genomic analysis of Ambrosia Fusariam Clade fungi.</title>
        <authorList>
            <person name="Stajich J.E."/>
            <person name="Carrillo J."/>
            <person name="Kijimoto T."/>
            <person name="Eskalen A."/>
            <person name="O'Donnell K."/>
            <person name="Kasson M."/>
        </authorList>
    </citation>
    <scope>NUCLEOTIDE SEQUENCE [LARGE SCALE GENOMIC DNA]</scope>
    <source>
        <strain evidence="2 3">NRRL62606</strain>
    </source>
</reference>